<dbReference type="SMART" id="SM01264">
    <property type="entry name" value="M16C_associated"/>
    <property type="match status" value="1"/>
</dbReference>
<dbReference type="InterPro" id="IPR055130">
    <property type="entry name" value="PreP_C"/>
</dbReference>
<dbReference type="SUPFAM" id="SSF63411">
    <property type="entry name" value="LuxS/MPP-like metallohydrolase"/>
    <property type="match status" value="4"/>
</dbReference>
<dbReference type="Pfam" id="PF22516">
    <property type="entry name" value="PreP_C"/>
    <property type="match status" value="1"/>
</dbReference>
<proteinExistence type="predicted"/>
<keyword evidence="3" id="KW-1185">Reference proteome</keyword>
<comment type="caution">
    <text evidence="2">The sequence shown here is derived from an EMBL/GenBank/DDBJ whole genome shotgun (WGS) entry which is preliminary data.</text>
</comment>
<dbReference type="InterPro" id="IPR007863">
    <property type="entry name" value="Peptidase_M16_C"/>
</dbReference>
<sequence length="977" mass="106521">MTQSAPVCPNLKPGDVIGDFTLVSREPVSEIDGEALVFSHSPSGAGLLWLANSDNNRAFSIAFKTPPTNDTGVFHILEHSVLDGSDKYPVKEPFVNLLKSSMQTFLNAMTFPDKTMYPVASTNVADLENLMDVYLDAVFHPALYRKPHIFEQEGWHYELESPDAPLTYNGVVFNEMKGALSDPDDVLFMHLKRQLFPDTCYAFESGGNPVAIPELTYEEFCDTHARHYQLANSHTVLYGDLDIERELAFLGERFSAVSHESVGAPNALEFQEAVSPDPVEVPLSTSAENRCVGVGYVLGTSKDRERVLAADVLIDALMGSNEAPLKRAILDAGLGDDVFAYLIDGVAQPMVIFELKGAKPKVAGQFKELLESTCKGIAEAGVPADRLEASLAQAEFNLREADFGYPDGVGLAICSMNSWLYDEGDPLSFVRYEAACEDLENSLGLGVFDKLLRELVVDNPHQALVTVEPQEETAAAQEAQRLAQLKETLSHEELEKISCDMAELKAEQARPDNPEDVARLPHLSIADIAAAPALPVAEKVEAPYPCYSYDLETHHIDYSYLYFDLERVGWGELPYVTVLCSLLGKLDTRQHTAAELDTLLESQLGSFSTFVEVYGDARTPLKVAKPKLVVGAASLSEKVSYLATLPCEVCCETIFGDTEKIRAILVQQRIAMEQSYVNAGHAAALARCGSYFSCASKATEALRGIDYYKFLVSLLDNFDRRASSLCEILRNLQGRIFKGDGLECSFAGAPGDLERYWEAAGDLGLANDGHPTAPQLQVPEPTVAREGFTVPANVCFVAQMAAGSLMPNNQHTSYNGAWIVASKALNYGYLWNEVRVLGGAYGSGFNCAPSSLLGFYSYRDPAVDPTLAAYAKAGQWLASWDPTQEDLEGFIVSSVAGLDAPQKPRTAMRQCDSLRFSHRPANWRHQVRDEVLAASIDTVRSLAGSLSGIPEYGGVCVIGGRDQLDASQAGIEVQPLV</sequence>
<name>A0A4S2F681_9ACTN</name>
<dbReference type="EMBL" id="SRYE01000001">
    <property type="protein sequence ID" value="TGY63223.1"/>
    <property type="molecule type" value="Genomic_DNA"/>
</dbReference>
<accession>A0A4S2F681</accession>
<dbReference type="InterPro" id="IPR011249">
    <property type="entry name" value="Metalloenz_LuxS/M16"/>
</dbReference>
<gene>
    <name evidence="2" type="ORF">E5334_01595</name>
</gene>
<dbReference type="InterPro" id="IPR013578">
    <property type="entry name" value="Peptidase_M16C_assoc"/>
</dbReference>
<evidence type="ECO:0000313" key="3">
    <source>
        <dbReference type="Proteomes" id="UP000310263"/>
    </source>
</evidence>
<dbReference type="AlphaFoldDB" id="A0A4S2F681"/>
<evidence type="ECO:0000259" key="1">
    <source>
        <dbReference type="SMART" id="SM01264"/>
    </source>
</evidence>
<organism evidence="2 3">
    <name type="scientific">Muricaecibacterium torontonense</name>
    <dbReference type="NCBI Taxonomy" id="3032871"/>
    <lineage>
        <taxon>Bacteria</taxon>
        <taxon>Bacillati</taxon>
        <taxon>Actinomycetota</taxon>
        <taxon>Coriobacteriia</taxon>
        <taxon>Coriobacteriales</taxon>
        <taxon>Atopobiaceae</taxon>
        <taxon>Muricaecibacterium</taxon>
    </lineage>
</organism>
<dbReference type="InterPro" id="IPR011765">
    <property type="entry name" value="Pept_M16_N"/>
</dbReference>
<dbReference type="RefSeq" id="WP_136011850.1">
    <property type="nucleotide sequence ID" value="NZ_SRYE01000001.1"/>
</dbReference>
<dbReference type="Pfam" id="PF05193">
    <property type="entry name" value="Peptidase_M16_C"/>
    <property type="match status" value="1"/>
</dbReference>
<dbReference type="GO" id="GO:0046872">
    <property type="term" value="F:metal ion binding"/>
    <property type="evidence" value="ECO:0007669"/>
    <property type="project" value="InterPro"/>
</dbReference>
<dbReference type="Gene3D" id="3.30.830.10">
    <property type="entry name" value="Metalloenzyme, LuxS/M16 peptidase-like"/>
    <property type="match status" value="4"/>
</dbReference>
<dbReference type="OrthoDB" id="9762027at2"/>
<feature type="domain" description="Peptidase M16C associated" evidence="1">
    <location>
        <begin position="467"/>
        <end position="714"/>
    </location>
</feature>
<protein>
    <submittedName>
        <fullName evidence="2">Peptidase M16</fullName>
    </submittedName>
</protein>
<dbReference type="PANTHER" id="PTHR43016">
    <property type="entry name" value="PRESEQUENCE PROTEASE"/>
    <property type="match status" value="1"/>
</dbReference>
<reference evidence="2 3" key="1">
    <citation type="submission" date="2019-04" db="EMBL/GenBank/DDBJ databases">
        <title>Microbes associate with the intestines of laboratory mice.</title>
        <authorList>
            <person name="Navarre W."/>
            <person name="Wong E."/>
            <person name="Huang K."/>
            <person name="Tropini C."/>
            <person name="Ng K."/>
            <person name="Yu B."/>
        </authorList>
    </citation>
    <scope>NUCLEOTIDE SEQUENCE [LARGE SCALE GENOMIC DNA]</scope>
    <source>
        <strain evidence="2 3">NM07_P-09</strain>
    </source>
</reference>
<evidence type="ECO:0000313" key="2">
    <source>
        <dbReference type="EMBL" id="TGY63223.1"/>
    </source>
</evidence>
<dbReference type="GO" id="GO:0004222">
    <property type="term" value="F:metalloendopeptidase activity"/>
    <property type="evidence" value="ECO:0007669"/>
    <property type="project" value="TreeGrafter"/>
</dbReference>
<dbReference type="Proteomes" id="UP000310263">
    <property type="component" value="Unassembled WGS sequence"/>
</dbReference>
<dbReference type="PANTHER" id="PTHR43016:SF13">
    <property type="entry name" value="PRESEQUENCE PROTEASE, MITOCHONDRIAL"/>
    <property type="match status" value="1"/>
</dbReference>
<dbReference type="Pfam" id="PF00675">
    <property type="entry name" value="Peptidase_M16"/>
    <property type="match status" value="1"/>
</dbReference>
<dbReference type="GO" id="GO:0016485">
    <property type="term" value="P:protein processing"/>
    <property type="evidence" value="ECO:0007669"/>
    <property type="project" value="TreeGrafter"/>
</dbReference>
<dbReference type="Pfam" id="PF08367">
    <property type="entry name" value="M16C_assoc"/>
    <property type="match status" value="1"/>
</dbReference>